<name>A0A9X9LKK9_GULGU</name>
<feature type="transmembrane region" description="Helical" evidence="1">
    <location>
        <begin position="13"/>
        <end position="31"/>
    </location>
</feature>
<dbReference type="InterPro" id="IPR045131">
    <property type="entry name" value="CISD1/2"/>
</dbReference>
<reference evidence="3 4" key="1">
    <citation type="submission" date="2018-10" db="EMBL/GenBank/DDBJ databases">
        <authorList>
            <person name="Ekblom R."/>
            <person name="Jareborg N."/>
        </authorList>
    </citation>
    <scope>NUCLEOTIDE SEQUENCE [LARGE SCALE GENOMIC DNA]</scope>
    <source>
        <tissue evidence="3">Muscle</tissue>
    </source>
</reference>
<dbReference type="AlphaFoldDB" id="A0A9X9LKK9"/>
<keyword evidence="4" id="KW-1185">Reference proteome</keyword>
<gene>
    <name evidence="3" type="ORF">BN2614_LOCUS1</name>
</gene>
<comment type="caution">
    <text evidence="3">The sequence shown here is derived from an EMBL/GenBank/DDBJ whole genome shotgun (WGS) entry which is preliminary data.</text>
</comment>
<dbReference type="Proteomes" id="UP000269945">
    <property type="component" value="Unassembled WGS sequence"/>
</dbReference>
<accession>A0A9X9LKK9</accession>
<evidence type="ECO:0000313" key="3">
    <source>
        <dbReference type="EMBL" id="VCW70449.1"/>
    </source>
</evidence>
<evidence type="ECO:0000313" key="4">
    <source>
        <dbReference type="Proteomes" id="UP000269945"/>
    </source>
</evidence>
<keyword evidence="1" id="KW-1133">Transmembrane helix</keyword>
<dbReference type="PANTHER" id="PTHR13680:SF5">
    <property type="entry name" value="CDGSH IRON-SULFUR DOMAIN-CONTAINING PROTEIN 1"/>
    <property type="match status" value="1"/>
</dbReference>
<dbReference type="EMBL" id="CYRY02005921">
    <property type="protein sequence ID" value="VCW70449.1"/>
    <property type="molecule type" value="Genomic_DNA"/>
</dbReference>
<dbReference type="Pfam" id="PF10660">
    <property type="entry name" value="MitoNEET_N"/>
    <property type="match status" value="1"/>
</dbReference>
<sequence length="74" mass="8106">MSLTSNSSIVVEWITAVTIAAGTAAIGYLPYKRFCVTDHCSKSMVSLHIQKDSPKIVHAFDMEDLGDKAVHCCY</sequence>
<evidence type="ECO:0000259" key="2">
    <source>
        <dbReference type="Pfam" id="PF10660"/>
    </source>
</evidence>
<keyword evidence="1" id="KW-0472">Membrane</keyword>
<dbReference type="PANTHER" id="PTHR13680">
    <property type="entry name" value="CDGSH IRON-SULFUR DOMAIN-CONTAINING PROTEIN 1"/>
    <property type="match status" value="1"/>
</dbReference>
<dbReference type="GO" id="GO:0005741">
    <property type="term" value="C:mitochondrial outer membrane"/>
    <property type="evidence" value="ECO:0007669"/>
    <property type="project" value="TreeGrafter"/>
</dbReference>
<feature type="domain" description="Iron sulphur" evidence="2">
    <location>
        <begin position="11"/>
        <end position="40"/>
    </location>
</feature>
<keyword evidence="1" id="KW-0812">Transmembrane</keyword>
<evidence type="ECO:0000256" key="1">
    <source>
        <dbReference type="SAM" id="Phobius"/>
    </source>
</evidence>
<dbReference type="GO" id="GO:0010506">
    <property type="term" value="P:regulation of autophagy"/>
    <property type="evidence" value="ECO:0007669"/>
    <property type="project" value="InterPro"/>
</dbReference>
<protein>
    <recommendedName>
        <fullName evidence="2">Iron sulphur domain-containing protein</fullName>
    </recommendedName>
</protein>
<organism evidence="3 4">
    <name type="scientific">Gulo gulo</name>
    <name type="common">Wolverine</name>
    <name type="synonym">Gluton</name>
    <dbReference type="NCBI Taxonomy" id="48420"/>
    <lineage>
        <taxon>Eukaryota</taxon>
        <taxon>Metazoa</taxon>
        <taxon>Chordata</taxon>
        <taxon>Craniata</taxon>
        <taxon>Vertebrata</taxon>
        <taxon>Euteleostomi</taxon>
        <taxon>Mammalia</taxon>
        <taxon>Eutheria</taxon>
        <taxon>Laurasiatheria</taxon>
        <taxon>Carnivora</taxon>
        <taxon>Caniformia</taxon>
        <taxon>Musteloidea</taxon>
        <taxon>Mustelidae</taxon>
        <taxon>Guloninae</taxon>
        <taxon>Gulo</taxon>
    </lineage>
</organism>
<dbReference type="GO" id="GO:0051537">
    <property type="term" value="F:2 iron, 2 sulfur cluster binding"/>
    <property type="evidence" value="ECO:0007669"/>
    <property type="project" value="InterPro"/>
</dbReference>
<dbReference type="InterPro" id="IPR019610">
    <property type="entry name" value="FeS-contain_mitoNEET_N"/>
</dbReference>
<proteinExistence type="predicted"/>